<dbReference type="EMBL" id="JEMX01000032">
    <property type="protein sequence ID" value="EXI80475.1"/>
    <property type="molecule type" value="Genomic_DNA"/>
</dbReference>
<dbReference type="Proteomes" id="UP000021816">
    <property type="component" value="Unassembled WGS sequence"/>
</dbReference>
<organism evidence="1 2">
    <name type="scientific">Candidatus Accumulibacter appositus</name>
    <dbReference type="NCBI Taxonomy" id="1454003"/>
    <lineage>
        <taxon>Bacteria</taxon>
        <taxon>Pseudomonadati</taxon>
        <taxon>Pseudomonadota</taxon>
        <taxon>Betaproteobacteria</taxon>
        <taxon>Candidatus Accumulibacter</taxon>
    </lineage>
</organism>
<reference evidence="1 2" key="1">
    <citation type="submission" date="2014-02" db="EMBL/GenBank/DDBJ databases">
        <title>Expanding our view of genomic diversity in Candidatus Accumulibacter clades.</title>
        <authorList>
            <person name="Skennerton C.T."/>
            <person name="Barr J.J."/>
            <person name="Slater F.R."/>
            <person name="Bond P.L."/>
            <person name="Tyson G.W."/>
        </authorList>
    </citation>
    <scope>NUCLEOTIDE SEQUENCE [LARGE SCALE GENOMIC DNA]</scope>
    <source>
        <strain evidence="2">BA-92</strain>
    </source>
</reference>
<evidence type="ECO:0000313" key="1">
    <source>
        <dbReference type="EMBL" id="EXI80475.1"/>
    </source>
</evidence>
<sequence>MNARTPHRDAIRILFILNAGGVPLTDPDDATVAKIFKGEARLHAFDFWMRNPDYLASELLDAYETTSDIRYRQAAEAIFESDEPDLRRVPMIRYLFGAYERLDDALSLLRSRDLVRITGIKGKLKVHETDFILTVRGVDVCSTAVAQEPVLEWYARRSTLVAEVAGARGGGALKEKQYEQATYAQTQLGGIIPPIGPEVQRRLLQLKQAA</sequence>
<protein>
    <submittedName>
        <fullName evidence="1">Uncharacterized protein</fullName>
    </submittedName>
</protein>
<dbReference type="PATRIC" id="fig|1454003.3.peg.1859"/>
<accession>A0A011PUJ9</accession>
<dbReference type="STRING" id="1454003.AW10_01805"/>
<name>A0A011PUJ9_9PROT</name>
<evidence type="ECO:0000313" key="2">
    <source>
        <dbReference type="Proteomes" id="UP000021816"/>
    </source>
</evidence>
<dbReference type="AlphaFoldDB" id="A0A011PUJ9"/>
<comment type="caution">
    <text evidence="1">The sequence shown here is derived from an EMBL/GenBank/DDBJ whole genome shotgun (WGS) entry which is preliminary data.</text>
</comment>
<gene>
    <name evidence="1" type="ORF">AW10_01805</name>
</gene>
<proteinExistence type="predicted"/>